<dbReference type="PANTHER" id="PTHR30535">
    <property type="entry name" value="VITAMIN B12-BINDING PROTEIN"/>
    <property type="match status" value="1"/>
</dbReference>
<dbReference type="PROSITE" id="PS51257">
    <property type="entry name" value="PROKAR_LIPOPROTEIN"/>
    <property type="match status" value="1"/>
</dbReference>
<proteinExistence type="inferred from homology"/>
<dbReference type="InterPro" id="IPR050902">
    <property type="entry name" value="ABC_Transporter_SBP"/>
</dbReference>
<sequence length="376" mass="40620">MAHNRRLTTAAAFTALALMLAGCTPNSVESANAGDGSSTTRTIVDHTGKEVEIPAEITRVAVDQIPIASTYLAYFGGKAPHMVGMSKPVVTALEGTVAADIAPELLEVDTSYSTEGDLNAESLLEIDPDVVFYIAANTEHGELLKSAGIPAVGFATQGDPATVYTDWLRLLEQVFDEPGKMDEAIEYGQGLVQEAQQQNASIPQAKRKDVLIFVRFGQGTATVAGMPEFFGSHWLETANAENVAVGTTEPLAQVSGEQILEWDPDVVLVTGRGMSQLRPDEILAGDVEGMDLSTLTAIQAKDVYSTDLGMWNWFTPSPDAPVIAHWIGQAIYPQLADPAALEDLTVDYYERLYNYTLSDKEIDRIYESALSDDIEQ</sequence>
<dbReference type="Gene3D" id="3.40.50.1980">
    <property type="entry name" value="Nitrogenase molybdenum iron protein domain"/>
    <property type="match status" value="2"/>
</dbReference>
<feature type="chain" id="PRO_5039078949" evidence="2">
    <location>
        <begin position="31"/>
        <end position="376"/>
    </location>
</feature>
<evidence type="ECO:0000313" key="4">
    <source>
        <dbReference type="EMBL" id="SMX81479.1"/>
    </source>
</evidence>
<protein>
    <submittedName>
        <fullName evidence="4">Iron complex transport system substrate-binding protein</fullName>
    </submittedName>
</protein>
<feature type="domain" description="Fe/B12 periplasmic-binding" evidence="3">
    <location>
        <begin position="59"/>
        <end position="335"/>
    </location>
</feature>
<dbReference type="EMBL" id="FXYZ01000006">
    <property type="protein sequence ID" value="SMX81479.1"/>
    <property type="molecule type" value="Genomic_DNA"/>
</dbReference>
<evidence type="ECO:0000313" key="5">
    <source>
        <dbReference type="Proteomes" id="UP000234327"/>
    </source>
</evidence>
<dbReference type="GO" id="GO:0071281">
    <property type="term" value="P:cellular response to iron ion"/>
    <property type="evidence" value="ECO:0007669"/>
    <property type="project" value="TreeGrafter"/>
</dbReference>
<dbReference type="Pfam" id="PF01497">
    <property type="entry name" value="Peripla_BP_2"/>
    <property type="match status" value="1"/>
</dbReference>
<reference evidence="4 5" key="1">
    <citation type="submission" date="2017-03" db="EMBL/GenBank/DDBJ databases">
        <authorList>
            <person name="Afonso C.L."/>
            <person name="Miller P.J."/>
            <person name="Scott M.A."/>
            <person name="Spackman E."/>
            <person name="Goraichik I."/>
            <person name="Dimitrov K.M."/>
            <person name="Suarez D.L."/>
            <person name="Swayne D.E."/>
        </authorList>
    </citation>
    <scope>NUCLEOTIDE SEQUENCE [LARGE SCALE GENOMIC DNA]</scope>
    <source>
        <strain evidence="5">6(3)</strain>
    </source>
</reference>
<evidence type="ECO:0000256" key="1">
    <source>
        <dbReference type="ARBA" id="ARBA00008814"/>
    </source>
</evidence>
<dbReference type="Gene3D" id="1.20.58.2180">
    <property type="match status" value="1"/>
</dbReference>
<dbReference type="InterPro" id="IPR002491">
    <property type="entry name" value="ABC_transptr_periplasmic_BD"/>
</dbReference>
<dbReference type="PROSITE" id="PS50983">
    <property type="entry name" value="FE_B12_PBP"/>
    <property type="match status" value="1"/>
</dbReference>
<evidence type="ECO:0000256" key="2">
    <source>
        <dbReference type="SAM" id="SignalP"/>
    </source>
</evidence>
<dbReference type="AlphaFoldDB" id="A0A2H1J231"/>
<dbReference type="SUPFAM" id="SSF53807">
    <property type="entry name" value="Helical backbone' metal receptor"/>
    <property type="match status" value="1"/>
</dbReference>
<organism evidence="4 5">
    <name type="scientific">Brevibacterium aurantiacum</name>
    <dbReference type="NCBI Taxonomy" id="273384"/>
    <lineage>
        <taxon>Bacteria</taxon>
        <taxon>Bacillati</taxon>
        <taxon>Actinomycetota</taxon>
        <taxon>Actinomycetes</taxon>
        <taxon>Micrococcales</taxon>
        <taxon>Brevibacteriaceae</taxon>
        <taxon>Brevibacterium</taxon>
    </lineage>
</organism>
<accession>A0A2H1J231</accession>
<feature type="signal peptide" evidence="2">
    <location>
        <begin position="1"/>
        <end position="30"/>
    </location>
</feature>
<name>A0A2H1J231_BREAU</name>
<keyword evidence="2" id="KW-0732">Signal</keyword>
<dbReference type="PANTHER" id="PTHR30535:SF34">
    <property type="entry name" value="MOLYBDATE-BINDING PROTEIN MOLA"/>
    <property type="match status" value="1"/>
</dbReference>
<comment type="similarity">
    <text evidence="1">Belongs to the bacterial solute-binding protein 8 family.</text>
</comment>
<dbReference type="RefSeq" id="WP_101598318.1">
    <property type="nucleotide sequence ID" value="NZ_FXYZ01000006.1"/>
</dbReference>
<dbReference type="Proteomes" id="UP000234327">
    <property type="component" value="Unassembled WGS sequence"/>
</dbReference>
<evidence type="ECO:0000259" key="3">
    <source>
        <dbReference type="PROSITE" id="PS50983"/>
    </source>
</evidence>
<gene>
    <name evidence="4" type="ORF">BAURA63_01802</name>
</gene>